<evidence type="ECO:0000256" key="6">
    <source>
        <dbReference type="ARBA" id="ARBA00023002"/>
    </source>
</evidence>
<evidence type="ECO:0000256" key="3">
    <source>
        <dbReference type="ARBA" id="ARBA00022630"/>
    </source>
</evidence>
<keyword evidence="5" id="KW-0809">Transit peptide</keyword>
<gene>
    <name evidence="11" type="ORF">BD31_I1612</name>
</gene>
<dbReference type="EC" id="1.6.5.9" evidence="2"/>
<dbReference type="InterPro" id="IPR054585">
    <property type="entry name" value="NDH2-like_C"/>
</dbReference>
<evidence type="ECO:0000256" key="7">
    <source>
        <dbReference type="ARBA" id="ARBA00023027"/>
    </source>
</evidence>
<dbReference type="PANTHER" id="PTHR43706:SF47">
    <property type="entry name" value="EXTERNAL NADH-UBIQUINONE OXIDOREDUCTASE 1, MITOCHONDRIAL-RELATED"/>
    <property type="match status" value="1"/>
</dbReference>
<dbReference type="PANTHER" id="PTHR43706">
    <property type="entry name" value="NADH DEHYDROGENASE"/>
    <property type="match status" value="1"/>
</dbReference>
<dbReference type="EMBL" id="AEXL02000083">
    <property type="protein sequence ID" value="EIJ66150.1"/>
    <property type="molecule type" value="Genomic_DNA"/>
</dbReference>
<dbReference type="InterPro" id="IPR023753">
    <property type="entry name" value="FAD/NAD-binding_dom"/>
</dbReference>
<keyword evidence="6" id="KW-0560">Oxidoreductase</keyword>
<name>I3D357_9ARCH</name>
<dbReference type="Proteomes" id="UP000003423">
    <property type="component" value="Unassembled WGS sequence"/>
</dbReference>
<organism evidence="11 12">
    <name type="scientific">Candidatus Nitrosopumilus salarius BD31</name>
    <dbReference type="NCBI Taxonomy" id="859350"/>
    <lineage>
        <taxon>Archaea</taxon>
        <taxon>Nitrososphaerota</taxon>
        <taxon>Nitrososphaeria</taxon>
        <taxon>Nitrosopumilales</taxon>
        <taxon>Nitrosopumilaceae</taxon>
        <taxon>Nitrosopumilus</taxon>
    </lineage>
</organism>
<keyword evidence="7" id="KW-0520">NAD</keyword>
<dbReference type="InterPro" id="IPR045024">
    <property type="entry name" value="NDH-2"/>
</dbReference>
<dbReference type="AlphaFoldDB" id="I3D357"/>
<keyword evidence="12" id="KW-1185">Reference proteome</keyword>
<keyword evidence="3" id="KW-0285">Flavoprotein</keyword>
<feature type="domain" description="External alternative NADH-ubiquinone oxidoreductase-like C-terminal" evidence="10">
    <location>
        <begin position="356"/>
        <end position="413"/>
    </location>
</feature>
<keyword evidence="4" id="KW-0274">FAD</keyword>
<evidence type="ECO:0000256" key="2">
    <source>
        <dbReference type="ARBA" id="ARBA00012637"/>
    </source>
</evidence>
<dbReference type="SUPFAM" id="SSF51905">
    <property type="entry name" value="FAD/NAD(P)-binding domain"/>
    <property type="match status" value="2"/>
</dbReference>
<dbReference type="Pfam" id="PF22366">
    <property type="entry name" value="NDH2_C"/>
    <property type="match status" value="1"/>
</dbReference>
<dbReference type="PATRIC" id="fig|859350.6.peg.818"/>
<evidence type="ECO:0000256" key="4">
    <source>
        <dbReference type="ARBA" id="ARBA00022827"/>
    </source>
</evidence>
<dbReference type="Pfam" id="PF07992">
    <property type="entry name" value="Pyr_redox_2"/>
    <property type="match status" value="1"/>
</dbReference>
<evidence type="ECO:0000256" key="8">
    <source>
        <dbReference type="ARBA" id="ARBA00047599"/>
    </source>
</evidence>
<sequence length="446" mass="49423">MPSKKKILILGGGFGGMHVLKELQKKIDVKNASITIVSEDNYFLYTPMLPEVASGMLNPRDITTAIRYFCVSAKFYQATVFSVDLEQKLVTITRKFDGKDHALEYDYLVLAVGSINNFFGNKAIEENSFTIKTVEDAIELRNQILLMMEIAAQTGSMGLQQKFLTFTVVGAGFAGVETIGEINHFVRKSVKQAYPSIVDTNINMILISSRNEILPELNKKLGESARAYLEKVGVRIITNVKAINAGESYVELSDGEIIPCTTLIWTGGVTTNSMIKSMNCEHSKDGKILVDKYLKLKEHSEVFALGDCAAIPDVDTGKFYPPTAQHALRESKIVAENIKKTLDGDSSLKEFSYHSKGMMATIGDKAGVASLMGHSISGVLAWVIWRTYYLLHLPTLETKIRIGISWAINLFFGTDLTRIGETKMKNLHKVEIDDTPSLKDQLLSDL</sequence>
<dbReference type="Gene3D" id="3.50.50.100">
    <property type="match status" value="1"/>
</dbReference>
<dbReference type="OrthoDB" id="6639at2157"/>
<proteinExistence type="inferred from homology"/>
<dbReference type="GO" id="GO:0050136">
    <property type="term" value="F:NADH dehydrogenase (quinone) (non-electrogenic) activity"/>
    <property type="evidence" value="ECO:0007669"/>
    <property type="project" value="UniProtKB-EC"/>
</dbReference>
<comment type="catalytic activity">
    <reaction evidence="8">
        <text>a quinone + NADH + H(+) = a quinol + NAD(+)</text>
        <dbReference type="Rhea" id="RHEA:46160"/>
        <dbReference type="ChEBI" id="CHEBI:15378"/>
        <dbReference type="ChEBI" id="CHEBI:24646"/>
        <dbReference type="ChEBI" id="CHEBI:57540"/>
        <dbReference type="ChEBI" id="CHEBI:57945"/>
        <dbReference type="ChEBI" id="CHEBI:132124"/>
        <dbReference type="EC" id="1.6.5.9"/>
    </reaction>
</comment>
<evidence type="ECO:0000259" key="10">
    <source>
        <dbReference type="Pfam" id="PF22366"/>
    </source>
</evidence>
<feature type="domain" description="FAD/NAD(P)-binding" evidence="9">
    <location>
        <begin position="6"/>
        <end position="330"/>
    </location>
</feature>
<accession>I3D357</accession>
<evidence type="ECO:0000313" key="12">
    <source>
        <dbReference type="Proteomes" id="UP000003423"/>
    </source>
</evidence>
<protein>
    <recommendedName>
        <fullName evidence="2">NADH:ubiquinone reductase (non-electrogenic)</fullName>
        <ecNumber evidence="2">1.6.5.9</ecNumber>
    </recommendedName>
</protein>
<evidence type="ECO:0000313" key="11">
    <source>
        <dbReference type="EMBL" id="EIJ66150.1"/>
    </source>
</evidence>
<evidence type="ECO:0000256" key="5">
    <source>
        <dbReference type="ARBA" id="ARBA00022946"/>
    </source>
</evidence>
<dbReference type="InterPro" id="IPR036188">
    <property type="entry name" value="FAD/NAD-bd_sf"/>
</dbReference>
<evidence type="ECO:0000259" key="9">
    <source>
        <dbReference type="Pfam" id="PF07992"/>
    </source>
</evidence>
<comment type="caution">
    <text evidence="11">The sequence shown here is derived from an EMBL/GenBank/DDBJ whole genome shotgun (WGS) entry which is preliminary data.</text>
</comment>
<evidence type="ECO:0000256" key="1">
    <source>
        <dbReference type="ARBA" id="ARBA00005272"/>
    </source>
</evidence>
<reference evidence="11 12" key="1">
    <citation type="journal article" date="2012" name="J. Bacteriol.">
        <title>Genome sequence of "Candidatus Nitrosopumilus salaria" BD31, an ammonia-oxidizing archaeon from the San Francisco Bay estuary.</title>
        <authorList>
            <person name="Mosier A.C."/>
            <person name="Allen E.E."/>
            <person name="Kim M."/>
            <person name="Ferriera S."/>
            <person name="Francis C.A."/>
        </authorList>
    </citation>
    <scope>NUCLEOTIDE SEQUENCE [LARGE SCALE GENOMIC DNA]</scope>
    <source>
        <strain evidence="11 12">BD31</strain>
    </source>
</reference>
<comment type="similarity">
    <text evidence="1">Belongs to the NADH dehydrogenase family.</text>
</comment>